<dbReference type="CDD" id="cd00885">
    <property type="entry name" value="cinA"/>
    <property type="match status" value="1"/>
</dbReference>
<dbReference type="EMBL" id="JBEPLN010000002">
    <property type="protein sequence ID" value="MET3633593.1"/>
    <property type="molecule type" value="Genomic_DNA"/>
</dbReference>
<dbReference type="Gene3D" id="3.90.950.20">
    <property type="entry name" value="CinA-like"/>
    <property type="match status" value="1"/>
</dbReference>
<evidence type="ECO:0000313" key="4">
    <source>
        <dbReference type="Proteomes" id="UP001549037"/>
    </source>
</evidence>
<dbReference type="InterPro" id="IPR041424">
    <property type="entry name" value="CinA_KH"/>
</dbReference>
<dbReference type="Gene3D" id="3.30.70.2860">
    <property type="match status" value="1"/>
</dbReference>
<dbReference type="NCBIfam" id="TIGR00200">
    <property type="entry name" value="cinA_nterm"/>
    <property type="match status" value="1"/>
</dbReference>
<dbReference type="Pfam" id="PF02464">
    <property type="entry name" value="CinA"/>
    <property type="match status" value="1"/>
</dbReference>
<reference evidence="3 4" key="1">
    <citation type="submission" date="2024-06" db="EMBL/GenBank/DDBJ databases">
        <title>Genomic Encyclopedia of Type Strains, Phase IV (KMG-IV): sequencing the most valuable type-strain genomes for metagenomic binning, comparative biology and taxonomic classification.</title>
        <authorList>
            <person name="Goeker M."/>
        </authorList>
    </citation>
    <scope>NUCLEOTIDE SEQUENCE [LARGE SCALE GENOMIC DNA]</scope>
    <source>
        <strain evidence="3 4">DSM 28302</strain>
    </source>
</reference>
<dbReference type="HAMAP" id="MF_00226_B">
    <property type="entry name" value="CinA_B"/>
    <property type="match status" value="1"/>
</dbReference>
<dbReference type="NCBIfam" id="NF001813">
    <property type="entry name" value="PRK00549.1"/>
    <property type="match status" value="1"/>
</dbReference>
<dbReference type="NCBIfam" id="TIGR00177">
    <property type="entry name" value="molyb_syn"/>
    <property type="match status" value="1"/>
</dbReference>
<dbReference type="InterPro" id="IPR050101">
    <property type="entry name" value="CinA"/>
</dbReference>
<dbReference type="Gene3D" id="3.40.980.10">
    <property type="entry name" value="MoaB/Mog-like domain"/>
    <property type="match status" value="1"/>
</dbReference>
<dbReference type="InterPro" id="IPR001453">
    <property type="entry name" value="MoaB/Mog_dom"/>
</dbReference>
<proteinExistence type="inferred from homology"/>
<dbReference type="SUPFAM" id="SSF53218">
    <property type="entry name" value="Molybdenum cofactor biosynthesis proteins"/>
    <property type="match status" value="1"/>
</dbReference>
<dbReference type="SUPFAM" id="SSF142433">
    <property type="entry name" value="CinA-like"/>
    <property type="match status" value="1"/>
</dbReference>
<dbReference type="Pfam" id="PF18146">
    <property type="entry name" value="CinA_KH"/>
    <property type="match status" value="1"/>
</dbReference>
<comment type="caution">
    <text evidence="3">The sequence shown here is derived from an EMBL/GenBank/DDBJ whole genome shotgun (WGS) entry which is preliminary data.</text>
</comment>
<evidence type="ECO:0000256" key="1">
    <source>
        <dbReference type="HAMAP-Rule" id="MF_00226"/>
    </source>
</evidence>
<evidence type="ECO:0000259" key="2">
    <source>
        <dbReference type="SMART" id="SM00852"/>
    </source>
</evidence>
<dbReference type="GO" id="GO:0019159">
    <property type="term" value="F:nicotinamide-nucleotide amidase activity"/>
    <property type="evidence" value="ECO:0007669"/>
    <property type="project" value="UniProtKB-EC"/>
</dbReference>
<dbReference type="SMART" id="SM00852">
    <property type="entry name" value="MoCF_biosynth"/>
    <property type="match status" value="1"/>
</dbReference>
<dbReference type="Proteomes" id="UP001549037">
    <property type="component" value="Unassembled WGS sequence"/>
</dbReference>
<evidence type="ECO:0000313" key="3">
    <source>
        <dbReference type="EMBL" id="MET3633593.1"/>
    </source>
</evidence>
<feature type="domain" description="MoaB/Mog" evidence="2">
    <location>
        <begin position="4"/>
        <end position="172"/>
    </location>
</feature>
<name>A0ABV2JCW5_9STRE</name>
<gene>
    <name evidence="1" type="primary">cinA</name>
    <name evidence="3" type="ORF">ABID28_000223</name>
</gene>
<dbReference type="NCBIfam" id="TIGR00199">
    <property type="entry name" value="PncC_domain"/>
    <property type="match status" value="1"/>
</dbReference>
<comment type="similarity">
    <text evidence="1">Belongs to the CinA family.</text>
</comment>
<dbReference type="InterPro" id="IPR036425">
    <property type="entry name" value="MoaB/Mog-like_dom_sf"/>
</dbReference>
<dbReference type="InterPro" id="IPR036653">
    <property type="entry name" value="CinA-like_C"/>
</dbReference>
<protein>
    <recommendedName>
        <fullName evidence="1">Putative competence-damage inducible protein</fullName>
    </recommendedName>
</protein>
<organism evidence="3 4">
    <name type="scientific">Streptococcus porcorum</name>
    <dbReference type="NCBI Taxonomy" id="701526"/>
    <lineage>
        <taxon>Bacteria</taxon>
        <taxon>Bacillati</taxon>
        <taxon>Bacillota</taxon>
        <taxon>Bacilli</taxon>
        <taxon>Lactobacillales</taxon>
        <taxon>Streptococcaceae</taxon>
        <taxon>Streptococcus</taxon>
    </lineage>
</organism>
<keyword evidence="3" id="KW-0378">Hydrolase</keyword>
<accession>A0ABV2JCW5</accession>
<dbReference type="InterPro" id="IPR008135">
    <property type="entry name" value="Competence-induced_CinA"/>
</dbReference>
<keyword evidence="4" id="KW-1185">Reference proteome</keyword>
<sequence length="413" mass="44541">MKAELIAVGTEILTGQIVNTNAQFLSEQMAQIGIDVYFQTVVGDNAERLLSILDIAKKRSDLIILCGGLGPTEDDLTKQTLAQFLNRELVTDLSAKQRLDEFFSHRPSSSRTPNNERQAQIIEGSTALQNRTGLAVGGLSTVDGTTYVVLPGPPGELKPMVREELLPLLDSGKKLYSRVLRFFGMGESQLVTLLDDLIQTQTDPTLAPYAKTGEVTLRLSTKAKSQREATLKLDQFESKILEREPLSQLFYAYGDDTSLSEVVVNLLKANNKTITAAESLTAGLFQASLADISGASQIFSGGFVTYSMEEKSKMLGINIEDLAEHGVVSSFTAQAMAEGAREKIGADFAISLTGVAGPEELEGQAVGTVFIALASVNGTEILQLSLGGRSRSTIRRVAVLHALNLVRQTLLKS</sequence>
<dbReference type="RefSeq" id="WP_354367280.1">
    <property type="nucleotide sequence ID" value="NZ_JBEPLN010000002.1"/>
</dbReference>
<dbReference type="PANTHER" id="PTHR13939">
    <property type="entry name" value="NICOTINAMIDE-NUCLEOTIDE AMIDOHYDROLASE PNCC"/>
    <property type="match status" value="1"/>
</dbReference>
<dbReference type="InterPro" id="IPR008136">
    <property type="entry name" value="CinA_C"/>
</dbReference>
<dbReference type="PANTHER" id="PTHR13939:SF0">
    <property type="entry name" value="NMN AMIDOHYDROLASE-LIKE PROTEIN YFAY"/>
    <property type="match status" value="1"/>
</dbReference>
<dbReference type="PIRSF" id="PIRSF006728">
    <property type="entry name" value="CinA"/>
    <property type="match status" value="1"/>
</dbReference>
<dbReference type="Pfam" id="PF00994">
    <property type="entry name" value="MoCF_biosynth"/>
    <property type="match status" value="1"/>
</dbReference>